<evidence type="ECO:0000256" key="6">
    <source>
        <dbReference type="ARBA" id="ARBA00022989"/>
    </source>
</evidence>
<dbReference type="RefSeq" id="WP_092527398.1">
    <property type="nucleotide sequence ID" value="NZ_FNKO01000002.1"/>
</dbReference>
<keyword evidence="4 8" id="KW-1003">Cell membrane</keyword>
<evidence type="ECO:0000256" key="1">
    <source>
        <dbReference type="ARBA" id="ARBA00004651"/>
    </source>
</evidence>
<evidence type="ECO:0000313" key="10">
    <source>
        <dbReference type="Proteomes" id="UP000199301"/>
    </source>
</evidence>
<evidence type="ECO:0000256" key="7">
    <source>
        <dbReference type="ARBA" id="ARBA00023136"/>
    </source>
</evidence>
<keyword evidence="5 8" id="KW-0812">Transmembrane</keyword>
<reference evidence="10" key="1">
    <citation type="submission" date="2016-10" db="EMBL/GenBank/DDBJ databases">
        <authorList>
            <person name="Varghese N."/>
            <person name="Submissions S."/>
        </authorList>
    </citation>
    <scope>NUCLEOTIDE SEQUENCE [LARGE SCALE GENOMIC DNA]</scope>
    <source>
        <strain evidence="10">DSM 45459</strain>
    </source>
</reference>
<comment type="subcellular location">
    <subcellularLocation>
        <location evidence="1 8">Cell membrane</location>
        <topology evidence="1 8">Multi-pass membrane protein</topology>
    </subcellularLocation>
</comment>
<dbReference type="OrthoDB" id="9761056at2"/>
<feature type="transmembrane region" description="Helical" evidence="8">
    <location>
        <begin position="12"/>
        <end position="34"/>
    </location>
</feature>
<organism evidence="9 10">
    <name type="scientific">Actinopolyspora saharensis</name>
    <dbReference type="NCBI Taxonomy" id="995062"/>
    <lineage>
        <taxon>Bacteria</taxon>
        <taxon>Bacillati</taxon>
        <taxon>Actinomycetota</taxon>
        <taxon>Actinomycetes</taxon>
        <taxon>Actinopolysporales</taxon>
        <taxon>Actinopolysporaceae</taxon>
        <taxon>Actinopolyspora</taxon>
    </lineage>
</organism>
<dbReference type="NCBIfam" id="TIGR00795">
    <property type="entry name" value="lctP"/>
    <property type="match status" value="1"/>
</dbReference>
<protein>
    <recommendedName>
        <fullName evidence="8">L-lactate permease</fullName>
    </recommendedName>
</protein>
<accession>A0A1H1E0S2</accession>
<dbReference type="STRING" id="995062.SAMN04489718_2323"/>
<dbReference type="PANTHER" id="PTHR30003">
    <property type="entry name" value="L-LACTATE PERMEASE"/>
    <property type="match status" value="1"/>
</dbReference>
<feature type="transmembrane region" description="Helical" evidence="8">
    <location>
        <begin position="72"/>
        <end position="94"/>
    </location>
</feature>
<feature type="transmembrane region" description="Helical" evidence="8">
    <location>
        <begin position="115"/>
        <end position="132"/>
    </location>
</feature>
<evidence type="ECO:0000256" key="2">
    <source>
        <dbReference type="ARBA" id="ARBA00010100"/>
    </source>
</evidence>
<evidence type="ECO:0000256" key="4">
    <source>
        <dbReference type="ARBA" id="ARBA00022475"/>
    </source>
</evidence>
<feature type="transmembrane region" description="Helical" evidence="8">
    <location>
        <begin position="419"/>
        <end position="441"/>
    </location>
</feature>
<evidence type="ECO:0000313" key="9">
    <source>
        <dbReference type="EMBL" id="SDQ82345.1"/>
    </source>
</evidence>
<keyword evidence="3 8" id="KW-0813">Transport</keyword>
<comment type="function">
    <text evidence="8">Uptake of L-lactate across the membrane. Can also transport D-lactate and glycolate.</text>
</comment>
<feature type="transmembrane region" description="Helical" evidence="8">
    <location>
        <begin position="251"/>
        <end position="269"/>
    </location>
</feature>
<keyword evidence="10" id="KW-1185">Reference proteome</keyword>
<dbReference type="GO" id="GO:0005886">
    <property type="term" value="C:plasma membrane"/>
    <property type="evidence" value="ECO:0007669"/>
    <property type="project" value="UniProtKB-SubCell"/>
</dbReference>
<dbReference type="EMBL" id="FNKO01000002">
    <property type="protein sequence ID" value="SDQ82345.1"/>
    <property type="molecule type" value="Genomic_DNA"/>
</dbReference>
<comment type="similarity">
    <text evidence="2 8">Belongs to the lactate permease family.</text>
</comment>
<keyword evidence="7 8" id="KW-0472">Membrane</keyword>
<keyword evidence="6 8" id="KW-1133">Transmembrane helix</keyword>
<dbReference type="GO" id="GO:0015129">
    <property type="term" value="F:lactate transmembrane transporter activity"/>
    <property type="evidence" value="ECO:0007669"/>
    <property type="project" value="UniProtKB-UniRule"/>
</dbReference>
<feature type="transmembrane region" description="Helical" evidence="8">
    <location>
        <begin position="199"/>
        <end position="216"/>
    </location>
</feature>
<name>A0A1H1E0S2_9ACTN</name>
<feature type="transmembrane region" description="Helical" evidence="8">
    <location>
        <begin position="384"/>
        <end position="407"/>
    </location>
</feature>
<evidence type="ECO:0000256" key="5">
    <source>
        <dbReference type="ARBA" id="ARBA00022692"/>
    </source>
</evidence>
<evidence type="ECO:0000256" key="3">
    <source>
        <dbReference type="ARBA" id="ARBA00022448"/>
    </source>
</evidence>
<evidence type="ECO:0000256" key="8">
    <source>
        <dbReference type="RuleBase" id="RU365092"/>
    </source>
</evidence>
<dbReference type="GO" id="GO:0015295">
    <property type="term" value="F:solute:proton symporter activity"/>
    <property type="evidence" value="ECO:0007669"/>
    <property type="project" value="TreeGrafter"/>
</dbReference>
<feature type="transmembrane region" description="Helical" evidence="8">
    <location>
        <begin position="351"/>
        <end position="372"/>
    </location>
</feature>
<dbReference type="AlphaFoldDB" id="A0A1H1E0S2"/>
<dbReference type="Pfam" id="PF02652">
    <property type="entry name" value="Lactate_perm"/>
    <property type="match status" value="1"/>
</dbReference>
<dbReference type="InterPro" id="IPR003804">
    <property type="entry name" value="Lactate_perm"/>
</dbReference>
<sequence>MYQQTLDPLLGSLGWSALVAALPLVVLFALLGIFRVTAWKASLIALAVALAVSVGVYGMPPGQALMSVSLGAAFGFFPILWIVINAIWIYNMTVVTGDFEVLQRSFARVSADRRIQAVIIAFCFGALLEALAGFGTPVAITTVMLLSLGFRALTAAVVALVANTAPVAYGALAAPIVTLSSVTGLPLSELGAVTGRQTPLLAVVVPVVLVGIIDGWRGVRQTLPATLVCGGTFALAQFLSANFVSVPLTDIIAALVSAGATVLLLRWWSPELVTNEHEMAEAPGAAARTADRGGTVLRAYAPYLIIIAVFVLAQIRPIAEAMDAVTVSFRWPGLEVLDPSGQPLALVEYDFAWLSGAGSLLLIAGALTIPVLGIGPRAAATRYVATYAQLKWPIVTVMSVLAIAYVMNTSGQTATLGNWMAAAGGLFALISPVLGWLGVAVTGSDTSSNSLFGALQVTAANKAGIDPVLAAAANGSGGVLGKMISPQNLAIAAGAVGMTGGEGDIFRRVLPWSLGFLVAMCLLVYLQSTPVLSWMLP</sequence>
<dbReference type="Proteomes" id="UP000199301">
    <property type="component" value="Unassembled WGS sequence"/>
</dbReference>
<feature type="transmembrane region" description="Helical" evidence="8">
    <location>
        <begin position="509"/>
        <end position="528"/>
    </location>
</feature>
<feature type="transmembrane region" description="Helical" evidence="8">
    <location>
        <begin position="41"/>
        <end position="60"/>
    </location>
</feature>
<proteinExistence type="inferred from homology"/>
<gene>
    <name evidence="9" type="ORF">SAMN04489718_2323</name>
</gene>
<dbReference type="PANTHER" id="PTHR30003:SF0">
    <property type="entry name" value="GLYCOLATE PERMEASE GLCA-RELATED"/>
    <property type="match status" value="1"/>
</dbReference>
<feature type="transmembrane region" description="Helical" evidence="8">
    <location>
        <begin position="300"/>
        <end position="319"/>
    </location>
</feature>